<keyword evidence="3" id="KW-1185">Reference proteome</keyword>
<dbReference type="VEuPathDB" id="FungiDB:RhiirFUN_017930"/>
<reference evidence="2 3" key="1">
    <citation type="submission" date="2015-10" db="EMBL/GenBank/DDBJ databases">
        <title>Genome analyses suggest a sexual origin of heterokaryosis in a supposedly ancient asexual fungus.</title>
        <authorList>
            <person name="Ropars J."/>
            <person name="Sedzielewska K."/>
            <person name="Noel J."/>
            <person name="Charron P."/>
            <person name="Farinelli L."/>
            <person name="Marton T."/>
            <person name="Kruger M."/>
            <person name="Pelin A."/>
            <person name="Brachmann A."/>
            <person name="Corradi N."/>
        </authorList>
    </citation>
    <scope>NUCLEOTIDE SEQUENCE [LARGE SCALE GENOMIC DNA]</scope>
    <source>
        <strain evidence="2 3">A4</strain>
    </source>
</reference>
<proteinExistence type="predicted"/>
<evidence type="ECO:0008006" key="4">
    <source>
        <dbReference type="Google" id="ProtNLM"/>
    </source>
</evidence>
<evidence type="ECO:0000313" key="2">
    <source>
        <dbReference type="EMBL" id="PKY42155.1"/>
    </source>
</evidence>
<dbReference type="EMBL" id="LLXI01000183">
    <property type="protein sequence ID" value="PKY42155.1"/>
    <property type="molecule type" value="Genomic_DNA"/>
</dbReference>
<feature type="chain" id="PRO_5014119657" description="Peptidase S8/S53 domain-containing protein" evidence="1">
    <location>
        <begin position="25"/>
        <end position="205"/>
    </location>
</feature>
<dbReference type="AlphaFoldDB" id="A0A2I1G6A0"/>
<dbReference type="VEuPathDB" id="FungiDB:FUN_000537"/>
<sequence>MNVYRNFFLLTIYLVFTISSTTLNEKTIIHYDDLYQSHLSWITSSQQTGDPRLCWEVQVTYLRGDNDNFSCSLEKKIGTKEARKSNIVEININHIDFEGRASWGINVRKNASDVDEYGNVHGVAKLARVIAVKVLGKERRGAWSDYQTLLSNFYYCSLSLTGKYFPLANAAIRAFIDLGIHVTVAAGNYFGENSCYSSIFTSFNT</sequence>
<accession>A0A2I1G6A0</accession>
<protein>
    <recommendedName>
        <fullName evidence="4">Peptidase S8/S53 domain-containing protein</fullName>
    </recommendedName>
</protein>
<dbReference type="Gene3D" id="3.40.50.200">
    <property type="entry name" value="Peptidase S8/S53 domain"/>
    <property type="match status" value="1"/>
</dbReference>
<dbReference type="Proteomes" id="UP000234323">
    <property type="component" value="Unassembled WGS sequence"/>
</dbReference>
<dbReference type="VEuPathDB" id="FungiDB:FUN_000538"/>
<evidence type="ECO:0000313" key="3">
    <source>
        <dbReference type="Proteomes" id="UP000234323"/>
    </source>
</evidence>
<gene>
    <name evidence="2" type="ORF">RhiirA4_540187</name>
</gene>
<feature type="signal peptide" evidence="1">
    <location>
        <begin position="1"/>
        <end position="24"/>
    </location>
</feature>
<name>A0A2I1G6A0_9GLOM</name>
<keyword evidence="1" id="KW-0732">Signal</keyword>
<organism evidence="2 3">
    <name type="scientific">Rhizophagus irregularis</name>
    <dbReference type="NCBI Taxonomy" id="588596"/>
    <lineage>
        <taxon>Eukaryota</taxon>
        <taxon>Fungi</taxon>
        <taxon>Fungi incertae sedis</taxon>
        <taxon>Mucoromycota</taxon>
        <taxon>Glomeromycotina</taxon>
        <taxon>Glomeromycetes</taxon>
        <taxon>Glomerales</taxon>
        <taxon>Glomeraceae</taxon>
        <taxon>Rhizophagus</taxon>
    </lineage>
</organism>
<evidence type="ECO:0000256" key="1">
    <source>
        <dbReference type="SAM" id="SignalP"/>
    </source>
</evidence>
<comment type="caution">
    <text evidence="2">The sequence shown here is derived from an EMBL/GenBank/DDBJ whole genome shotgun (WGS) entry which is preliminary data.</text>
</comment>
<dbReference type="SUPFAM" id="SSF52743">
    <property type="entry name" value="Subtilisin-like"/>
    <property type="match status" value="1"/>
</dbReference>
<dbReference type="VEuPathDB" id="FungiDB:RhiirA1_499525"/>
<dbReference type="GO" id="GO:0004252">
    <property type="term" value="F:serine-type endopeptidase activity"/>
    <property type="evidence" value="ECO:0007669"/>
    <property type="project" value="InterPro"/>
</dbReference>
<dbReference type="InterPro" id="IPR036852">
    <property type="entry name" value="Peptidase_S8/S53_dom_sf"/>
</dbReference>
<dbReference type="GO" id="GO:0006508">
    <property type="term" value="P:proteolysis"/>
    <property type="evidence" value="ECO:0007669"/>
    <property type="project" value="InterPro"/>
</dbReference>